<protein>
    <submittedName>
        <fullName evidence="1">Uncharacterized protein</fullName>
    </submittedName>
</protein>
<sequence>MDRMKTKVPLTIPTVRARLHFALPSSVPSGPVGPVTVHGGTLALVEESAFRDSGLVLGGHLDIGWGQQEHLVGNTFDAAV</sequence>
<reference evidence="2" key="1">
    <citation type="journal article" date="2019" name="Int. J. Syst. Evol. Microbiol.">
        <title>The Global Catalogue of Microorganisms (GCM) 10K type strain sequencing project: providing services to taxonomists for standard genome sequencing and annotation.</title>
        <authorList>
            <consortium name="The Broad Institute Genomics Platform"/>
            <consortium name="The Broad Institute Genome Sequencing Center for Infectious Disease"/>
            <person name="Wu L."/>
            <person name="Ma J."/>
        </authorList>
    </citation>
    <scope>NUCLEOTIDE SEQUENCE [LARGE SCALE GENOMIC DNA]</scope>
    <source>
        <strain evidence="2">JCM 17388</strain>
    </source>
</reference>
<dbReference type="Proteomes" id="UP001501251">
    <property type="component" value="Unassembled WGS sequence"/>
</dbReference>
<dbReference type="EMBL" id="BAABAQ010000002">
    <property type="protein sequence ID" value="GAA4184886.1"/>
    <property type="molecule type" value="Genomic_DNA"/>
</dbReference>
<keyword evidence="2" id="KW-1185">Reference proteome</keyword>
<organism evidence="1 2">
    <name type="scientific">Streptosporangium oxazolinicum</name>
    <dbReference type="NCBI Taxonomy" id="909287"/>
    <lineage>
        <taxon>Bacteria</taxon>
        <taxon>Bacillati</taxon>
        <taxon>Actinomycetota</taxon>
        <taxon>Actinomycetes</taxon>
        <taxon>Streptosporangiales</taxon>
        <taxon>Streptosporangiaceae</taxon>
        <taxon>Streptosporangium</taxon>
    </lineage>
</organism>
<accession>A0ABP8AJE3</accession>
<gene>
    <name evidence="1" type="ORF">GCM10022252_14500</name>
</gene>
<evidence type="ECO:0000313" key="2">
    <source>
        <dbReference type="Proteomes" id="UP001501251"/>
    </source>
</evidence>
<evidence type="ECO:0000313" key="1">
    <source>
        <dbReference type="EMBL" id="GAA4184886.1"/>
    </source>
</evidence>
<comment type="caution">
    <text evidence="1">The sequence shown here is derived from an EMBL/GenBank/DDBJ whole genome shotgun (WGS) entry which is preliminary data.</text>
</comment>
<name>A0ABP8AJE3_9ACTN</name>
<proteinExistence type="predicted"/>